<dbReference type="EMBL" id="ADBV01005193">
    <property type="protein sequence ID" value="EJW79707.1"/>
    <property type="molecule type" value="Genomic_DNA"/>
</dbReference>
<sequence>NFYRRSSSLPYKDACSQQLEDAENLQINTMQKSDNMKYLKTDGMMQSFCGSFMSRKRPLSYEAGIYSVDNTEMSDVCSPLILEKCKMSKWPKLIRSALSLSQNREREQKNRFGQNLKKCLTTSTSTNASWHRLPHALYSSDLSINHANESNCA</sequence>
<reference evidence="2" key="1">
    <citation type="submission" date="2012-08" db="EMBL/GenBank/DDBJ databases">
        <title>The Genome Sequence of Wuchereria bancrofti.</title>
        <authorList>
            <person name="Nutman T.B."/>
            <person name="Fink D.L."/>
            <person name="Russ C."/>
            <person name="Young S."/>
            <person name="Zeng Q."/>
            <person name="Koehrsen M."/>
            <person name="Alvarado L."/>
            <person name="Berlin A."/>
            <person name="Chapman S.B."/>
            <person name="Chen Z."/>
            <person name="Freedman E."/>
            <person name="Gellesch M."/>
            <person name="Goldberg J."/>
            <person name="Griggs A."/>
            <person name="Gujja S."/>
            <person name="Heilman E.R."/>
            <person name="Heiman D."/>
            <person name="Hepburn T."/>
            <person name="Howarth C."/>
            <person name="Jen D."/>
            <person name="Larson L."/>
            <person name="Lewis B."/>
            <person name="Mehta T."/>
            <person name="Park D."/>
            <person name="Pearson M."/>
            <person name="Roberts A."/>
            <person name="Saif S."/>
            <person name="Shea T."/>
            <person name="Shenoy N."/>
            <person name="Sisk P."/>
            <person name="Stolte C."/>
            <person name="Sykes S."/>
            <person name="Walk T."/>
            <person name="White J."/>
            <person name="Yandava C."/>
            <person name="Haas B."/>
            <person name="Henn M.R."/>
            <person name="Nusbaum C."/>
            <person name="Birren B."/>
        </authorList>
    </citation>
    <scope>NUCLEOTIDE SEQUENCE [LARGE SCALE GENOMIC DNA]</scope>
    <source>
        <strain evidence="2">NA</strain>
    </source>
</reference>
<accession>J9ERK7</accession>
<feature type="non-terminal residue" evidence="1">
    <location>
        <position position="1"/>
    </location>
</feature>
<protein>
    <submittedName>
        <fullName evidence="1">Uncharacterized protein</fullName>
    </submittedName>
</protein>
<proteinExistence type="predicted"/>
<dbReference type="AlphaFoldDB" id="J9ERK7"/>
<name>J9ERK7_WUCBA</name>
<organism evidence="1 2">
    <name type="scientific">Wuchereria bancrofti</name>
    <dbReference type="NCBI Taxonomy" id="6293"/>
    <lineage>
        <taxon>Eukaryota</taxon>
        <taxon>Metazoa</taxon>
        <taxon>Ecdysozoa</taxon>
        <taxon>Nematoda</taxon>
        <taxon>Chromadorea</taxon>
        <taxon>Rhabditida</taxon>
        <taxon>Spirurina</taxon>
        <taxon>Spiruromorpha</taxon>
        <taxon>Filarioidea</taxon>
        <taxon>Onchocercidae</taxon>
        <taxon>Wuchereria</taxon>
    </lineage>
</organism>
<comment type="caution">
    <text evidence="1">The sequence shown here is derived from an EMBL/GenBank/DDBJ whole genome shotgun (WGS) entry which is preliminary data.</text>
</comment>
<dbReference type="Proteomes" id="UP000004810">
    <property type="component" value="Unassembled WGS sequence"/>
</dbReference>
<evidence type="ECO:0000313" key="1">
    <source>
        <dbReference type="EMBL" id="EJW79707.1"/>
    </source>
</evidence>
<evidence type="ECO:0000313" key="2">
    <source>
        <dbReference type="Proteomes" id="UP000004810"/>
    </source>
</evidence>
<gene>
    <name evidence="1" type="ORF">WUBG_09385</name>
</gene>